<dbReference type="EMBL" id="CP092876">
    <property type="protein sequence ID" value="UYV76995.1"/>
    <property type="molecule type" value="Genomic_DNA"/>
</dbReference>
<name>A0ABY6LC14_9ARAC</name>
<evidence type="ECO:0000256" key="1">
    <source>
        <dbReference type="SAM" id="MobiDB-lite"/>
    </source>
</evidence>
<proteinExistence type="predicted"/>
<reference evidence="2 3" key="1">
    <citation type="submission" date="2022-01" db="EMBL/GenBank/DDBJ databases">
        <title>A chromosomal length assembly of Cordylochernes scorpioides.</title>
        <authorList>
            <person name="Zeh D."/>
            <person name="Zeh J."/>
        </authorList>
    </citation>
    <scope>NUCLEOTIDE SEQUENCE [LARGE SCALE GENOMIC DNA]</scope>
    <source>
        <strain evidence="2">IN4F17</strain>
        <tissue evidence="2">Whole Body</tissue>
    </source>
</reference>
<accession>A0ABY6LC14</accession>
<keyword evidence="3" id="KW-1185">Reference proteome</keyword>
<dbReference type="Proteomes" id="UP001235939">
    <property type="component" value="Chromosome 14"/>
</dbReference>
<evidence type="ECO:0000313" key="3">
    <source>
        <dbReference type="Proteomes" id="UP001235939"/>
    </source>
</evidence>
<protein>
    <submittedName>
        <fullName evidence="2">Uncharacterized protein</fullName>
    </submittedName>
</protein>
<sequence>MTSWHDTQDLPEDILLMMCGEKKMKLMIERTWPYIFRNDEKEQTLDSPQFQPHPNRESKTSIFGFSGTTTLVSYVPKK</sequence>
<evidence type="ECO:0000313" key="2">
    <source>
        <dbReference type="EMBL" id="UYV76995.1"/>
    </source>
</evidence>
<feature type="region of interest" description="Disordered" evidence="1">
    <location>
        <begin position="43"/>
        <end position="62"/>
    </location>
</feature>
<gene>
    <name evidence="2" type="ORF">LAZ67_14002761</name>
</gene>
<organism evidence="2 3">
    <name type="scientific">Cordylochernes scorpioides</name>
    <dbReference type="NCBI Taxonomy" id="51811"/>
    <lineage>
        <taxon>Eukaryota</taxon>
        <taxon>Metazoa</taxon>
        <taxon>Ecdysozoa</taxon>
        <taxon>Arthropoda</taxon>
        <taxon>Chelicerata</taxon>
        <taxon>Arachnida</taxon>
        <taxon>Pseudoscorpiones</taxon>
        <taxon>Cheliferoidea</taxon>
        <taxon>Chernetidae</taxon>
        <taxon>Cordylochernes</taxon>
    </lineage>
</organism>